<dbReference type="GO" id="GO:0008137">
    <property type="term" value="F:NADH dehydrogenase (ubiquinone) activity"/>
    <property type="evidence" value="ECO:0007669"/>
    <property type="project" value="InterPro"/>
</dbReference>
<keyword evidence="4" id="KW-0408">Iron</keyword>
<evidence type="ECO:0000313" key="8">
    <source>
        <dbReference type="Proteomes" id="UP001321786"/>
    </source>
</evidence>
<dbReference type="EMBL" id="AP028654">
    <property type="protein sequence ID" value="BEP29790.1"/>
    <property type="molecule type" value="Genomic_DNA"/>
</dbReference>
<keyword evidence="8" id="KW-1185">Reference proteome</keyword>
<dbReference type="RefSeq" id="WP_338535404.1">
    <property type="nucleotide sequence ID" value="NZ_AP028654.1"/>
</dbReference>
<dbReference type="InterPro" id="IPR019554">
    <property type="entry name" value="Soluble_ligand-bd"/>
</dbReference>
<keyword evidence="2" id="KW-0004">4Fe-4S</keyword>
<dbReference type="InterPro" id="IPR037207">
    <property type="entry name" value="Nuop51_4Fe4S-bd_sf"/>
</dbReference>
<evidence type="ECO:0000256" key="5">
    <source>
        <dbReference type="ARBA" id="ARBA00023014"/>
    </source>
</evidence>
<dbReference type="InterPro" id="IPR037225">
    <property type="entry name" value="Nuo51_FMN-bd_sf"/>
</dbReference>
<dbReference type="KEGG" id="hprf:HLPR_21210"/>
<feature type="domain" description="NADH-ubiquinone oxidoreductase 51kDa subunit iron-sulphur binding" evidence="6">
    <location>
        <begin position="328"/>
        <end position="373"/>
    </location>
</feature>
<dbReference type="SUPFAM" id="SSF142019">
    <property type="entry name" value="Nqo1 FMN-binding domain-like"/>
    <property type="match status" value="1"/>
</dbReference>
<evidence type="ECO:0000256" key="3">
    <source>
        <dbReference type="ARBA" id="ARBA00022723"/>
    </source>
</evidence>
<evidence type="ECO:0000259" key="6">
    <source>
        <dbReference type="SMART" id="SM00928"/>
    </source>
</evidence>
<dbReference type="SMART" id="SM00928">
    <property type="entry name" value="NADH_4Fe-4S"/>
    <property type="match status" value="1"/>
</dbReference>
<dbReference type="SUPFAM" id="SSF140490">
    <property type="entry name" value="Nqo1C-terminal domain-like"/>
    <property type="match status" value="1"/>
</dbReference>
<dbReference type="InterPro" id="IPR019575">
    <property type="entry name" value="Nuop51_4Fe4S-bd"/>
</dbReference>
<evidence type="ECO:0000256" key="4">
    <source>
        <dbReference type="ARBA" id="ARBA00023004"/>
    </source>
</evidence>
<dbReference type="GO" id="GO:0051539">
    <property type="term" value="F:4 iron, 4 sulfur cluster binding"/>
    <property type="evidence" value="ECO:0007669"/>
    <property type="project" value="UniProtKB-KW"/>
</dbReference>
<dbReference type="Gene3D" id="3.40.50.11540">
    <property type="entry name" value="NADH-ubiquinone oxidoreductase 51kDa subunit"/>
    <property type="match status" value="1"/>
</dbReference>
<dbReference type="AlphaFoldDB" id="A0AAU9E6P4"/>
<dbReference type="Proteomes" id="UP001321786">
    <property type="component" value="Chromosome"/>
</dbReference>
<dbReference type="GO" id="GO:0010181">
    <property type="term" value="F:FMN binding"/>
    <property type="evidence" value="ECO:0007669"/>
    <property type="project" value="InterPro"/>
</dbReference>
<name>A0AAU9E6P4_9FIRM</name>
<evidence type="ECO:0000256" key="2">
    <source>
        <dbReference type="ARBA" id="ARBA00022485"/>
    </source>
</evidence>
<dbReference type="PANTHER" id="PTHR43578:SF3">
    <property type="entry name" value="NADH-QUINONE OXIDOREDUCTASE SUBUNIT F"/>
    <property type="match status" value="1"/>
</dbReference>
<dbReference type="Pfam" id="PF10531">
    <property type="entry name" value="SLBB"/>
    <property type="match status" value="1"/>
</dbReference>
<organism evidence="7 8">
    <name type="scientific">Helicovermis profundi</name>
    <dbReference type="NCBI Taxonomy" id="3065157"/>
    <lineage>
        <taxon>Bacteria</taxon>
        <taxon>Bacillati</taxon>
        <taxon>Bacillota</taxon>
        <taxon>Clostridia</taxon>
        <taxon>Helicovermis</taxon>
    </lineage>
</organism>
<proteinExistence type="inferred from homology"/>
<dbReference type="InterPro" id="IPR011538">
    <property type="entry name" value="Nuo51_FMN-bd"/>
</dbReference>
<dbReference type="SUPFAM" id="SSF142984">
    <property type="entry name" value="Nqo1 middle domain-like"/>
    <property type="match status" value="1"/>
</dbReference>
<evidence type="ECO:0000313" key="7">
    <source>
        <dbReference type="EMBL" id="BEP29790.1"/>
    </source>
</evidence>
<dbReference type="GO" id="GO:0046872">
    <property type="term" value="F:metal ion binding"/>
    <property type="evidence" value="ECO:0007669"/>
    <property type="project" value="UniProtKB-KW"/>
</dbReference>
<keyword evidence="5" id="KW-0411">Iron-sulfur</keyword>
<gene>
    <name evidence="7" type="ORF">HLPR_21210</name>
</gene>
<dbReference type="Pfam" id="PF10589">
    <property type="entry name" value="NADH_4Fe-4S"/>
    <property type="match status" value="1"/>
</dbReference>
<keyword evidence="3" id="KW-0479">Metal-binding</keyword>
<comment type="similarity">
    <text evidence="1">Belongs to the complex I 51 kDa subunit family.</text>
</comment>
<dbReference type="Pfam" id="PF01512">
    <property type="entry name" value="Complex1_51K"/>
    <property type="match status" value="1"/>
</dbReference>
<evidence type="ECO:0000256" key="1">
    <source>
        <dbReference type="ARBA" id="ARBA00007523"/>
    </source>
</evidence>
<reference evidence="7 8" key="1">
    <citation type="submission" date="2023-08" db="EMBL/GenBank/DDBJ databases">
        <title>Helicovermis profunda gen. nov., sp. nov., a novel mesophilic, fermentative bacterium within the Bacillota from a deep-sea hydrothermal vent chimney.</title>
        <authorList>
            <person name="Miyazaki U."/>
            <person name="Mizutani D."/>
            <person name="Hashimoto Y."/>
            <person name="Tame A."/>
            <person name="Sawayama S."/>
            <person name="Miyazaki J."/>
            <person name="Takai K."/>
            <person name="Nakagawa S."/>
        </authorList>
    </citation>
    <scope>NUCLEOTIDE SEQUENCE [LARGE SCALE GENOMIC DNA]</scope>
    <source>
        <strain evidence="7 8">S502</strain>
    </source>
</reference>
<dbReference type="PROSITE" id="PS00645">
    <property type="entry name" value="COMPLEX1_51K_2"/>
    <property type="match status" value="1"/>
</dbReference>
<protein>
    <recommendedName>
        <fullName evidence="6">NADH-ubiquinone oxidoreductase 51kDa subunit iron-sulphur binding domain-containing protein</fullName>
    </recommendedName>
</protein>
<dbReference type="FunFam" id="3.40.50.11540:FF:000001">
    <property type="entry name" value="NADH dehydrogenase [ubiquinone] flavoprotein 1, mitochondrial"/>
    <property type="match status" value="1"/>
</dbReference>
<dbReference type="PANTHER" id="PTHR43578">
    <property type="entry name" value="NADH-QUINONE OXIDOREDUCTASE SUBUNIT F"/>
    <property type="match status" value="1"/>
</dbReference>
<dbReference type="Gene3D" id="6.10.250.1450">
    <property type="match status" value="1"/>
</dbReference>
<dbReference type="Gene3D" id="3.10.20.600">
    <property type="match status" value="1"/>
</dbReference>
<sequence>MNKTVSFVTDNFNKYDGLNIKKYIEIGGFSGLKKLIEKGPDFVISELKETGLRGRGGAAYPTWKKWDMGKKRIAKDKYILCNADEGEPGTFKDRELLDKDPYSVLEGMIIAGITIGSVKGYIYIREEYPNIQDKVAKCIENARNEGVLGESVLGTDYSFDIELYTGAGAYICGEGSALIESMEGKSGRPRNKPPRIGTKGFMQVPTMVNNVETFSYVTAILRYGSEEYANYGTSESKGTKLISLSGNIKNPGMYEVPFGVTFYDVIYTIGGGMKSDSPFKFLQLGGVSGPIMQKYILNTPITYENTSAYGLPIGSGAITVGDETNNVVEFLLGVQKFFVHESCGKCTPCREGNIQLKQLLLKLNDGTITEEEVIRIERISNTMKIASLCGLGQTAPTAILSVIRYFTNDVYKKVGFHVDFDGDLVKHYLENMKIDMSQIKLKYTEFEY</sequence>
<dbReference type="Gene3D" id="1.20.1440.230">
    <property type="entry name" value="NADH-ubiquinone oxidoreductase 51kDa subunit, iron-sulphur binding domain"/>
    <property type="match status" value="1"/>
</dbReference>
<accession>A0AAU9E6P4</accession>
<dbReference type="InterPro" id="IPR001949">
    <property type="entry name" value="NADH-UbQ_OxRdtase_51kDa_CS"/>
</dbReference>